<keyword evidence="3" id="KW-1185">Reference proteome</keyword>
<dbReference type="Proteomes" id="UP001458880">
    <property type="component" value="Unassembled WGS sequence"/>
</dbReference>
<evidence type="ECO:0000313" key="2">
    <source>
        <dbReference type="EMBL" id="KAK9744054.1"/>
    </source>
</evidence>
<feature type="compositionally biased region" description="Low complexity" evidence="1">
    <location>
        <begin position="116"/>
        <end position="127"/>
    </location>
</feature>
<gene>
    <name evidence="2" type="ORF">QE152_g8114</name>
</gene>
<sequence>MISEDIDTFDEFEREFTNQYWGQTQQMRARQDLTFGSYRVGGYESRENYIIKKYSTVRHLTPKMIEEDIVTQLIRHFDKEVVHAVALRGVKTIKDLIELMKKLDDVDIKENRNTNKRNYNNYQRYDNSQYPSLKERNDSANERSGNNYHHCAKNSRRIYSSRCEQISRIK</sequence>
<evidence type="ECO:0000256" key="1">
    <source>
        <dbReference type="SAM" id="MobiDB-lite"/>
    </source>
</evidence>
<accession>A0AAW1MD63</accession>
<organism evidence="2 3">
    <name type="scientific">Popillia japonica</name>
    <name type="common">Japanese beetle</name>
    <dbReference type="NCBI Taxonomy" id="7064"/>
    <lineage>
        <taxon>Eukaryota</taxon>
        <taxon>Metazoa</taxon>
        <taxon>Ecdysozoa</taxon>
        <taxon>Arthropoda</taxon>
        <taxon>Hexapoda</taxon>
        <taxon>Insecta</taxon>
        <taxon>Pterygota</taxon>
        <taxon>Neoptera</taxon>
        <taxon>Endopterygota</taxon>
        <taxon>Coleoptera</taxon>
        <taxon>Polyphaga</taxon>
        <taxon>Scarabaeiformia</taxon>
        <taxon>Scarabaeidae</taxon>
        <taxon>Rutelinae</taxon>
        <taxon>Popillia</taxon>
    </lineage>
</organism>
<dbReference type="AlphaFoldDB" id="A0AAW1MD63"/>
<feature type="region of interest" description="Disordered" evidence="1">
    <location>
        <begin position="114"/>
        <end position="149"/>
    </location>
</feature>
<evidence type="ECO:0000313" key="3">
    <source>
        <dbReference type="Proteomes" id="UP001458880"/>
    </source>
</evidence>
<dbReference type="EMBL" id="JASPKY010000063">
    <property type="protein sequence ID" value="KAK9744054.1"/>
    <property type="molecule type" value="Genomic_DNA"/>
</dbReference>
<protein>
    <submittedName>
        <fullName evidence="2">Uncharacterized protein</fullName>
    </submittedName>
</protein>
<proteinExistence type="predicted"/>
<name>A0AAW1MD63_POPJA</name>
<comment type="caution">
    <text evidence="2">The sequence shown here is derived from an EMBL/GenBank/DDBJ whole genome shotgun (WGS) entry which is preliminary data.</text>
</comment>
<reference evidence="2 3" key="1">
    <citation type="journal article" date="2024" name="BMC Genomics">
        <title>De novo assembly and annotation of Popillia japonica's genome with initial clues to its potential as an invasive pest.</title>
        <authorList>
            <person name="Cucini C."/>
            <person name="Boschi S."/>
            <person name="Funari R."/>
            <person name="Cardaioli E."/>
            <person name="Iannotti N."/>
            <person name="Marturano G."/>
            <person name="Paoli F."/>
            <person name="Bruttini M."/>
            <person name="Carapelli A."/>
            <person name="Frati F."/>
            <person name="Nardi F."/>
        </authorList>
    </citation>
    <scope>NUCLEOTIDE SEQUENCE [LARGE SCALE GENOMIC DNA]</scope>
    <source>
        <strain evidence="2">DMR45628</strain>
    </source>
</reference>